<dbReference type="Gene3D" id="1.10.1740.10">
    <property type="match status" value="1"/>
</dbReference>
<dbReference type="RefSeq" id="WP_202102638.1">
    <property type="nucleotide sequence ID" value="NZ_JAERTY010000004.1"/>
</dbReference>
<dbReference type="InterPro" id="IPR013249">
    <property type="entry name" value="RNA_pol_sigma70_r4_t2"/>
</dbReference>
<feature type="domain" description="RNA polymerase sigma-70 region 2" evidence="6">
    <location>
        <begin position="26"/>
        <end position="92"/>
    </location>
</feature>
<name>A0ABS1R2F7_9SPHI</name>
<evidence type="ECO:0000256" key="3">
    <source>
        <dbReference type="ARBA" id="ARBA00023082"/>
    </source>
</evidence>
<dbReference type="InterPro" id="IPR036388">
    <property type="entry name" value="WH-like_DNA-bd_sf"/>
</dbReference>
<evidence type="ECO:0000259" key="7">
    <source>
        <dbReference type="Pfam" id="PF08281"/>
    </source>
</evidence>
<keyword evidence="4" id="KW-0238">DNA-binding</keyword>
<dbReference type="NCBIfam" id="TIGR02937">
    <property type="entry name" value="sigma70-ECF"/>
    <property type="match status" value="1"/>
</dbReference>
<evidence type="ECO:0000256" key="5">
    <source>
        <dbReference type="ARBA" id="ARBA00023163"/>
    </source>
</evidence>
<dbReference type="InterPro" id="IPR007627">
    <property type="entry name" value="RNA_pol_sigma70_r2"/>
</dbReference>
<dbReference type="Gene3D" id="1.10.10.10">
    <property type="entry name" value="Winged helix-like DNA-binding domain superfamily/Winged helix DNA-binding domain"/>
    <property type="match status" value="1"/>
</dbReference>
<dbReference type="Proteomes" id="UP000625283">
    <property type="component" value="Unassembled WGS sequence"/>
</dbReference>
<dbReference type="Pfam" id="PF04542">
    <property type="entry name" value="Sigma70_r2"/>
    <property type="match status" value="1"/>
</dbReference>
<keyword evidence="3" id="KW-0731">Sigma factor</keyword>
<keyword evidence="2" id="KW-0805">Transcription regulation</keyword>
<keyword evidence="9" id="KW-1185">Reference proteome</keyword>
<dbReference type="SUPFAM" id="SSF88946">
    <property type="entry name" value="Sigma2 domain of RNA polymerase sigma factors"/>
    <property type="match status" value="1"/>
</dbReference>
<dbReference type="InterPro" id="IPR039425">
    <property type="entry name" value="RNA_pol_sigma-70-like"/>
</dbReference>
<evidence type="ECO:0000313" key="8">
    <source>
        <dbReference type="EMBL" id="MBL1408883.1"/>
    </source>
</evidence>
<sequence>MSIKEASNEQLLLKIAYGDELAFTTLYYRHRRKIFTFCYYILQSEQYAEEVVQDVMLKLWVMGEKACEIKNFDSWLRQVSKNRAIDLLRKQEADSIHTENIRRINSGDSFNNTEEEVLMRDARRLLEEGIASLPEQQRKVYICVEKEGLNVNEVAKLLNIQVSTTHSHLKLARKALKIHLSKYFDLIIVGLLLKFF</sequence>
<protein>
    <submittedName>
        <fullName evidence="8">Sigma-70 family RNA polymerase sigma factor</fullName>
    </submittedName>
</protein>
<comment type="similarity">
    <text evidence="1">Belongs to the sigma-70 factor family. ECF subfamily.</text>
</comment>
<evidence type="ECO:0000256" key="1">
    <source>
        <dbReference type="ARBA" id="ARBA00010641"/>
    </source>
</evidence>
<evidence type="ECO:0000256" key="2">
    <source>
        <dbReference type="ARBA" id="ARBA00023015"/>
    </source>
</evidence>
<feature type="domain" description="RNA polymerase sigma factor 70 region 4 type 2" evidence="7">
    <location>
        <begin position="124"/>
        <end position="176"/>
    </location>
</feature>
<comment type="caution">
    <text evidence="8">The sequence shown here is derived from an EMBL/GenBank/DDBJ whole genome shotgun (WGS) entry which is preliminary data.</text>
</comment>
<dbReference type="InterPro" id="IPR013325">
    <property type="entry name" value="RNA_pol_sigma_r2"/>
</dbReference>
<accession>A0ABS1R2F7</accession>
<reference evidence="8 9" key="1">
    <citation type="submission" date="2021-01" db="EMBL/GenBank/DDBJ databases">
        <title>C459-1 draft genome sequence.</title>
        <authorList>
            <person name="Zhang X.-F."/>
        </authorList>
    </citation>
    <scope>NUCLEOTIDE SEQUENCE [LARGE SCALE GENOMIC DNA]</scope>
    <source>
        <strain evidence="9">C459-1</strain>
    </source>
</reference>
<keyword evidence="5" id="KW-0804">Transcription</keyword>
<gene>
    <name evidence="8" type="ORF">JKG61_09000</name>
</gene>
<dbReference type="Pfam" id="PF08281">
    <property type="entry name" value="Sigma70_r4_2"/>
    <property type="match status" value="1"/>
</dbReference>
<dbReference type="EMBL" id="JAERTY010000004">
    <property type="protein sequence ID" value="MBL1408883.1"/>
    <property type="molecule type" value="Genomic_DNA"/>
</dbReference>
<dbReference type="PANTHER" id="PTHR43133">
    <property type="entry name" value="RNA POLYMERASE ECF-TYPE SIGMA FACTO"/>
    <property type="match status" value="1"/>
</dbReference>
<dbReference type="PANTHER" id="PTHR43133:SF8">
    <property type="entry name" value="RNA POLYMERASE SIGMA FACTOR HI_1459-RELATED"/>
    <property type="match status" value="1"/>
</dbReference>
<organism evidence="8 9">
    <name type="scientific">Sphingobacterium faecale</name>
    <dbReference type="NCBI Taxonomy" id="2803775"/>
    <lineage>
        <taxon>Bacteria</taxon>
        <taxon>Pseudomonadati</taxon>
        <taxon>Bacteroidota</taxon>
        <taxon>Sphingobacteriia</taxon>
        <taxon>Sphingobacteriales</taxon>
        <taxon>Sphingobacteriaceae</taxon>
        <taxon>Sphingobacterium</taxon>
    </lineage>
</organism>
<dbReference type="InterPro" id="IPR014284">
    <property type="entry name" value="RNA_pol_sigma-70_dom"/>
</dbReference>
<evidence type="ECO:0000259" key="6">
    <source>
        <dbReference type="Pfam" id="PF04542"/>
    </source>
</evidence>
<dbReference type="InterPro" id="IPR013324">
    <property type="entry name" value="RNA_pol_sigma_r3/r4-like"/>
</dbReference>
<proteinExistence type="inferred from homology"/>
<dbReference type="SUPFAM" id="SSF88659">
    <property type="entry name" value="Sigma3 and sigma4 domains of RNA polymerase sigma factors"/>
    <property type="match status" value="1"/>
</dbReference>
<evidence type="ECO:0000256" key="4">
    <source>
        <dbReference type="ARBA" id="ARBA00023125"/>
    </source>
</evidence>
<evidence type="ECO:0000313" key="9">
    <source>
        <dbReference type="Proteomes" id="UP000625283"/>
    </source>
</evidence>